<gene>
    <name evidence="2" type="ORF">Vbra_4155</name>
</gene>
<dbReference type="InParanoid" id="A0A0G4F4L6"/>
<organism evidence="2 3">
    <name type="scientific">Vitrella brassicaformis (strain CCMP3155)</name>
    <dbReference type="NCBI Taxonomy" id="1169540"/>
    <lineage>
        <taxon>Eukaryota</taxon>
        <taxon>Sar</taxon>
        <taxon>Alveolata</taxon>
        <taxon>Colpodellida</taxon>
        <taxon>Vitrellaceae</taxon>
        <taxon>Vitrella</taxon>
    </lineage>
</organism>
<evidence type="ECO:0000313" key="3">
    <source>
        <dbReference type="Proteomes" id="UP000041254"/>
    </source>
</evidence>
<dbReference type="EMBL" id="CDMY01000374">
    <property type="protein sequence ID" value="CEM07009.1"/>
    <property type="molecule type" value="Genomic_DNA"/>
</dbReference>
<accession>A0A0G4F4L6</accession>
<name>A0A0G4F4L6_VITBC</name>
<dbReference type="AlphaFoldDB" id="A0A0G4F4L6"/>
<sequence length="135" mass="14676">MERSQNGRSASQTSLTYVQLCAVAKHLGENGDLADDQAKEAFSAAVVRMSCQVRFMRVWWASAIRGEAFGQEMEKKTLPKPPHYPYILNRPPSEAIVICRGNGQASTPAGDTLASPGQVEDASVGMGLHEKQVTR</sequence>
<reference evidence="2 3" key="1">
    <citation type="submission" date="2014-11" db="EMBL/GenBank/DDBJ databases">
        <authorList>
            <person name="Zhu J."/>
            <person name="Qi W."/>
            <person name="Song R."/>
        </authorList>
    </citation>
    <scope>NUCLEOTIDE SEQUENCE [LARGE SCALE GENOMIC DNA]</scope>
</reference>
<dbReference type="PhylomeDB" id="A0A0G4F4L6"/>
<proteinExistence type="predicted"/>
<dbReference type="Proteomes" id="UP000041254">
    <property type="component" value="Unassembled WGS sequence"/>
</dbReference>
<feature type="region of interest" description="Disordered" evidence="1">
    <location>
        <begin position="106"/>
        <end position="135"/>
    </location>
</feature>
<evidence type="ECO:0000256" key="1">
    <source>
        <dbReference type="SAM" id="MobiDB-lite"/>
    </source>
</evidence>
<dbReference type="VEuPathDB" id="CryptoDB:Vbra_4155"/>
<protein>
    <submittedName>
        <fullName evidence="2">Uncharacterized protein</fullName>
    </submittedName>
</protein>
<evidence type="ECO:0000313" key="2">
    <source>
        <dbReference type="EMBL" id="CEM07009.1"/>
    </source>
</evidence>
<keyword evidence="3" id="KW-1185">Reference proteome</keyword>